<evidence type="ECO:0000259" key="3">
    <source>
        <dbReference type="PROSITE" id="PS50222"/>
    </source>
</evidence>
<evidence type="ECO:0000256" key="1">
    <source>
        <dbReference type="ARBA" id="ARBA00022837"/>
    </source>
</evidence>
<dbReference type="InterPro" id="IPR002048">
    <property type="entry name" value="EF_hand_dom"/>
</dbReference>
<dbReference type="SUPFAM" id="SSF47473">
    <property type="entry name" value="EF-hand"/>
    <property type="match status" value="1"/>
</dbReference>
<dbReference type="Gene3D" id="1.10.238.10">
    <property type="entry name" value="EF-hand"/>
    <property type="match status" value="1"/>
</dbReference>
<dbReference type="Pfam" id="PF13499">
    <property type="entry name" value="EF-hand_7"/>
    <property type="match status" value="1"/>
</dbReference>
<dbReference type="GO" id="GO:0005829">
    <property type="term" value="C:cytosol"/>
    <property type="evidence" value="ECO:0007669"/>
    <property type="project" value="TreeGrafter"/>
</dbReference>
<dbReference type="CDD" id="cd00051">
    <property type="entry name" value="EFh"/>
    <property type="match status" value="1"/>
</dbReference>
<dbReference type="InterPro" id="IPR011992">
    <property type="entry name" value="EF-hand-dom_pair"/>
</dbReference>
<feature type="region of interest" description="Disordered" evidence="2">
    <location>
        <begin position="122"/>
        <end position="155"/>
    </location>
</feature>
<keyword evidence="1" id="KW-0106">Calcium</keyword>
<protein>
    <recommendedName>
        <fullName evidence="3">EF-hand domain-containing protein</fullName>
    </recommendedName>
</protein>
<evidence type="ECO:0000256" key="2">
    <source>
        <dbReference type="SAM" id="MobiDB-lite"/>
    </source>
</evidence>
<feature type="domain" description="EF-hand" evidence="3">
    <location>
        <begin position="508"/>
        <end position="543"/>
    </location>
</feature>
<organism evidence="4">
    <name type="scientific">Pseudo-nitzschia australis</name>
    <dbReference type="NCBI Taxonomy" id="44445"/>
    <lineage>
        <taxon>Eukaryota</taxon>
        <taxon>Sar</taxon>
        <taxon>Stramenopiles</taxon>
        <taxon>Ochrophyta</taxon>
        <taxon>Bacillariophyta</taxon>
        <taxon>Bacillariophyceae</taxon>
        <taxon>Bacillariophycidae</taxon>
        <taxon>Bacillariales</taxon>
        <taxon>Bacillariaceae</taxon>
        <taxon>Pseudo-nitzschia</taxon>
    </lineage>
</organism>
<reference evidence="4" key="1">
    <citation type="submission" date="2021-01" db="EMBL/GenBank/DDBJ databases">
        <authorList>
            <person name="Corre E."/>
            <person name="Pelletier E."/>
            <person name="Niang G."/>
            <person name="Scheremetjew M."/>
            <person name="Finn R."/>
            <person name="Kale V."/>
            <person name="Holt S."/>
            <person name="Cochrane G."/>
            <person name="Meng A."/>
            <person name="Brown T."/>
            <person name="Cohen L."/>
        </authorList>
    </citation>
    <scope>NUCLEOTIDE SEQUENCE</scope>
    <source>
        <strain evidence="4">10249 10 AB</strain>
    </source>
</reference>
<feature type="compositionally biased region" description="Polar residues" evidence="2">
    <location>
        <begin position="122"/>
        <end position="133"/>
    </location>
</feature>
<dbReference type="EMBL" id="HBIX01035390">
    <property type="protein sequence ID" value="CAE0730369.1"/>
    <property type="molecule type" value="Transcribed_RNA"/>
</dbReference>
<feature type="compositionally biased region" description="Polar residues" evidence="2">
    <location>
        <begin position="142"/>
        <end position="152"/>
    </location>
</feature>
<feature type="region of interest" description="Disordered" evidence="2">
    <location>
        <begin position="941"/>
        <end position="963"/>
    </location>
</feature>
<dbReference type="SMART" id="SM00054">
    <property type="entry name" value="EFh"/>
    <property type="match status" value="2"/>
</dbReference>
<feature type="region of interest" description="Disordered" evidence="2">
    <location>
        <begin position="489"/>
        <end position="508"/>
    </location>
</feature>
<feature type="region of interest" description="Disordered" evidence="2">
    <location>
        <begin position="999"/>
        <end position="1022"/>
    </location>
</feature>
<dbReference type="GO" id="GO:0005634">
    <property type="term" value="C:nucleus"/>
    <property type="evidence" value="ECO:0007669"/>
    <property type="project" value="TreeGrafter"/>
</dbReference>
<feature type="domain" description="EF-hand" evidence="3">
    <location>
        <begin position="549"/>
        <end position="584"/>
    </location>
</feature>
<sequence>MVPVEDALPLQLITNGKNKIVPAIIIDRRSTRKGHSEKNRHNQLRYLRCHDSSCAIATMTKGRRKEMERHRPRLNLLVGRMTFFSVCLGGTLMGSSNTAFAYVPRNHRISVRRARTIRRNNPGYTRTALSSSKIAPERPIPTNATNSDSSIEGNYHPVDTVEEQKLHRSENTFSFEEDFFHGDGIPGVMSSRMSGTMHTMHNIEHILEDMNIDETISSVNDVRHFESNIKELDEWNLVNRTSLSQNEDRLLVEGSESLEFQIGGISAIESEVTIGKVEEKYREETKRSYNNKDEVRITKTRTSLFRRVRLFSRIKSALRKSTPEQNDPIPNVLSDANDEIDNESDDFVNKKKPSSRQLWRKRNARTLEEGIRREQKSKLSSLINKALVNARPSQERSYIERLLMGLVNGLAEEAEDLDIELNTISKTPFWRKEVEEIRINFSRLGFRPIQIGGSNSVVEIIDEKADVGGNAPTSNTNGVNTNLETLVVDSDSSEQEKGDSASLPDLPSVVDCADEGFDRIDGDGSGTLDKDELAQALNLITGLKTNKDSIEELASDLVQLYDDNGDGVVDREEYKRMVEDMYNLRTTTEETEKKNPFVAMKDSIQSVSEGISSRAGDISSRAGEVVSAARDKYFSEKKEEEQETEMGSIVLSNVNLDLRRLVFGAFPIIKKITPGGPLILEPFTATVTASFSPEDVMGSFLLDAALGRLVARALRVRVRSYRDLVEGALFVGRQWKMESKAAPVVEVLGLSSVEFDSGEKLIVTGRAKIRADPDAPIVTSTFKLRTKLGTRKNGQVIKLKEPELAFVFECPKALERGLGAVCKTLGLPPPNRPEPYYSFFPIYSPFKVDDDTGGFDMGEDNCIRSIFVRNGKLRFEMSVVLRPGRFLGNHYLAFTVPQRTFIITMDRVWNGIRAARENKQVADRAKKLKEAEELFELNEAEEINDPPEESMMSNELSTTPRPSSSRWRFFKAIKDNTPKPKSFYTRFIEGYTMLDREEEANNERMSNDISAWFGRQGGSEEE</sequence>
<dbReference type="AlphaFoldDB" id="A0A7S4AXN9"/>
<gene>
    <name evidence="4" type="ORF">PAUS00366_LOCUS23155</name>
</gene>
<dbReference type="InterPro" id="IPR018247">
    <property type="entry name" value="EF_Hand_1_Ca_BS"/>
</dbReference>
<dbReference type="GO" id="GO:0051480">
    <property type="term" value="P:regulation of cytosolic calcium ion concentration"/>
    <property type="evidence" value="ECO:0007669"/>
    <property type="project" value="TreeGrafter"/>
</dbReference>
<accession>A0A7S4AXN9</accession>
<evidence type="ECO:0000313" key="4">
    <source>
        <dbReference type="EMBL" id="CAE0730369.1"/>
    </source>
</evidence>
<dbReference type="GO" id="GO:0005509">
    <property type="term" value="F:calcium ion binding"/>
    <property type="evidence" value="ECO:0007669"/>
    <property type="project" value="InterPro"/>
</dbReference>
<dbReference type="InterPro" id="IPR051001">
    <property type="entry name" value="Calbindin_Ca-bind"/>
</dbReference>
<dbReference type="PROSITE" id="PS50222">
    <property type="entry name" value="EF_HAND_2"/>
    <property type="match status" value="2"/>
</dbReference>
<proteinExistence type="predicted"/>
<name>A0A7S4AXN9_9STRA</name>
<dbReference type="PANTHER" id="PTHR19972:SF10">
    <property type="entry name" value="CALBINDIN-32"/>
    <property type="match status" value="1"/>
</dbReference>
<dbReference type="PROSITE" id="PS00018">
    <property type="entry name" value="EF_HAND_1"/>
    <property type="match status" value="2"/>
</dbReference>
<dbReference type="PANTHER" id="PTHR19972">
    <property type="entry name" value="CALBINDIN"/>
    <property type="match status" value="1"/>
</dbReference>